<protein>
    <submittedName>
        <fullName evidence="3">Uncharacterized protein</fullName>
    </submittedName>
</protein>
<keyword evidence="2" id="KW-0472">Membrane</keyword>
<accession>A0ABD0XTE3</accession>
<name>A0ABD0XTE3_9HEMI</name>
<gene>
    <name evidence="3" type="ORF">AAG570_007955</name>
</gene>
<feature type="transmembrane region" description="Helical" evidence="2">
    <location>
        <begin position="112"/>
        <end position="131"/>
    </location>
</feature>
<keyword evidence="2" id="KW-0812">Transmembrane</keyword>
<dbReference type="Proteomes" id="UP001558652">
    <property type="component" value="Unassembled WGS sequence"/>
</dbReference>
<sequence>MASKRRNMFYENKKQETTEIGEACGEGEMGERIGDTTDQTQHNTDHQSDAQHTQTQAQTTSQTTPTVDPILAKHQQKIELYKTYDVMTGVMPNVLCKSEGLQDIRSQKGGKLHVPFSIVSCVLFLWNIGAWTPSSA</sequence>
<evidence type="ECO:0000313" key="4">
    <source>
        <dbReference type="Proteomes" id="UP001558652"/>
    </source>
</evidence>
<keyword evidence="4" id="KW-1185">Reference proteome</keyword>
<feature type="region of interest" description="Disordered" evidence="1">
    <location>
        <begin position="1"/>
        <end position="68"/>
    </location>
</feature>
<keyword evidence="2" id="KW-1133">Transmembrane helix</keyword>
<dbReference type="AlphaFoldDB" id="A0ABD0XTE3"/>
<proteinExistence type="predicted"/>
<evidence type="ECO:0000256" key="2">
    <source>
        <dbReference type="SAM" id="Phobius"/>
    </source>
</evidence>
<evidence type="ECO:0000256" key="1">
    <source>
        <dbReference type="SAM" id="MobiDB-lite"/>
    </source>
</evidence>
<organism evidence="3 4">
    <name type="scientific">Ranatra chinensis</name>
    <dbReference type="NCBI Taxonomy" id="642074"/>
    <lineage>
        <taxon>Eukaryota</taxon>
        <taxon>Metazoa</taxon>
        <taxon>Ecdysozoa</taxon>
        <taxon>Arthropoda</taxon>
        <taxon>Hexapoda</taxon>
        <taxon>Insecta</taxon>
        <taxon>Pterygota</taxon>
        <taxon>Neoptera</taxon>
        <taxon>Paraneoptera</taxon>
        <taxon>Hemiptera</taxon>
        <taxon>Heteroptera</taxon>
        <taxon>Panheteroptera</taxon>
        <taxon>Nepomorpha</taxon>
        <taxon>Nepidae</taxon>
        <taxon>Ranatrinae</taxon>
        <taxon>Ranatra</taxon>
    </lineage>
</organism>
<feature type="compositionally biased region" description="Low complexity" evidence="1">
    <location>
        <begin position="50"/>
        <end position="64"/>
    </location>
</feature>
<evidence type="ECO:0000313" key="3">
    <source>
        <dbReference type="EMBL" id="KAL1110424.1"/>
    </source>
</evidence>
<comment type="caution">
    <text evidence="3">The sequence shown here is derived from an EMBL/GenBank/DDBJ whole genome shotgun (WGS) entry which is preliminary data.</text>
</comment>
<reference evidence="3 4" key="1">
    <citation type="submission" date="2024-07" db="EMBL/GenBank/DDBJ databases">
        <title>Chromosome-level genome assembly of the water stick insect Ranatra chinensis (Heteroptera: Nepidae).</title>
        <authorList>
            <person name="Liu X."/>
        </authorList>
    </citation>
    <scope>NUCLEOTIDE SEQUENCE [LARGE SCALE GENOMIC DNA]</scope>
    <source>
        <strain evidence="3">Cailab_2021Rc</strain>
        <tissue evidence="3">Muscle</tissue>
    </source>
</reference>
<dbReference type="EMBL" id="JBFDAA010000022">
    <property type="protein sequence ID" value="KAL1110424.1"/>
    <property type="molecule type" value="Genomic_DNA"/>
</dbReference>